<dbReference type="EMBL" id="UYRS01001496">
    <property type="protein sequence ID" value="VDK24934.1"/>
    <property type="molecule type" value="Genomic_DNA"/>
</dbReference>
<keyword evidence="3" id="KW-1185">Reference proteome</keyword>
<reference evidence="4" key="1">
    <citation type="submission" date="2017-02" db="UniProtKB">
        <authorList>
            <consortium name="WormBaseParasite"/>
        </authorList>
    </citation>
    <scope>IDENTIFICATION</scope>
</reference>
<organism evidence="4">
    <name type="scientific">Taenia asiatica</name>
    <name type="common">Asian tapeworm</name>
    <dbReference type="NCBI Taxonomy" id="60517"/>
    <lineage>
        <taxon>Eukaryota</taxon>
        <taxon>Metazoa</taxon>
        <taxon>Spiralia</taxon>
        <taxon>Lophotrochozoa</taxon>
        <taxon>Platyhelminthes</taxon>
        <taxon>Cestoda</taxon>
        <taxon>Eucestoda</taxon>
        <taxon>Cyclophyllidea</taxon>
        <taxon>Taeniidae</taxon>
        <taxon>Taenia</taxon>
    </lineage>
</organism>
<keyword evidence="1" id="KW-0812">Transmembrane</keyword>
<accession>A0A0R3VY55</accession>
<gene>
    <name evidence="2" type="ORF">TASK_LOCUS2350</name>
</gene>
<dbReference type="AlphaFoldDB" id="A0A0R3VY55"/>
<evidence type="ECO:0000256" key="1">
    <source>
        <dbReference type="SAM" id="Phobius"/>
    </source>
</evidence>
<dbReference type="WBParaSite" id="TASK_0000234901-mRNA-1">
    <property type="protein sequence ID" value="TASK_0000234901-mRNA-1"/>
    <property type="gene ID" value="TASK_0000234901"/>
</dbReference>
<feature type="transmembrane region" description="Helical" evidence="1">
    <location>
        <begin position="47"/>
        <end position="74"/>
    </location>
</feature>
<sequence length="136" mass="14608">MARAFARSVAISAACIMFSPVNSRQSLSGQRSRQIYAPICIQTKAGVVVVVVVIVVASGVMEGAITTLFITIVYKVMVMVMAPELVAVRCPLPSWQFTLPVLLLSLGLSYDLCLPLDASRKEGFYGLEALDSAKLP</sequence>
<keyword evidence="1" id="KW-0472">Membrane</keyword>
<name>A0A0R3VY55_TAEAS</name>
<evidence type="ECO:0000313" key="3">
    <source>
        <dbReference type="Proteomes" id="UP000282613"/>
    </source>
</evidence>
<reference evidence="2 3" key="2">
    <citation type="submission" date="2018-11" db="EMBL/GenBank/DDBJ databases">
        <authorList>
            <consortium name="Pathogen Informatics"/>
        </authorList>
    </citation>
    <scope>NUCLEOTIDE SEQUENCE [LARGE SCALE GENOMIC DNA]</scope>
</reference>
<proteinExistence type="predicted"/>
<evidence type="ECO:0000313" key="2">
    <source>
        <dbReference type="EMBL" id="VDK24934.1"/>
    </source>
</evidence>
<protein>
    <submittedName>
        <fullName evidence="4">Aa_trans domain-containing protein</fullName>
    </submittedName>
</protein>
<dbReference type="Proteomes" id="UP000282613">
    <property type="component" value="Unassembled WGS sequence"/>
</dbReference>
<evidence type="ECO:0000313" key="4">
    <source>
        <dbReference type="WBParaSite" id="TASK_0000234901-mRNA-1"/>
    </source>
</evidence>
<keyword evidence="1" id="KW-1133">Transmembrane helix</keyword>